<name>A0AAW0G171_9APHY</name>
<protein>
    <submittedName>
        <fullName evidence="1">Uncharacterized protein</fullName>
    </submittedName>
</protein>
<gene>
    <name evidence="1" type="ORF">QCA50_011302</name>
</gene>
<dbReference type="AlphaFoldDB" id="A0AAW0G171"/>
<comment type="caution">
    <text evidence="1">The sequence shown here is derived from an EMBL/GenBank/DDBJ whole genome shotgun (WGS) entry which is preliminary data.</text>
</comment>
<proteinExistence type="predicted"/>
<evidence type="ECO:0000313" key="1">
    <source>
        <dbReference type="EMBL" id="KAK7685439.1"/>
    </source>
</evidence>
<accession>A0AAW0G171</accession>
<dbReference type="Proteomes" id="UP001385951">
    <property type="component" value="Unassembled WGS sequence"/>
</dbReference>
<reference evidence="1 2" key="1">
    <citation type="submission" date="2022-09" db="EMBL/GenBank/DDBJ databases">
        <authorList>
            <person name="Palmer J.M."/>
        </authorList>
    </citation>
    <scope>NUCLEOTIDE SEQUENCE [LARGE SCALE GENOMIC DNA]</scope>
    <source>
        <strain evidence="1 2">DSM 7382</strain>
    </source>
</reference>
<organism evidence="1 2">
    <name type="scientific">Cerrena zonata</name>
    <dbReference type="NCBI Taxonomy" id="2478898"/>
    <lineage>
        <taxon>Eukaryota</taxon>
        <taxon>Fungi</taxon>
        <taxon>Dikarya</taxon>
        <taxon>Basidiomycota</taxon>
        <taxon>Agaricomycotina</taxon>
        <taxon>Agaricomycetes</taxon>
        <taxon>Polyporales</taxon>
        <taxon>Cerrenaceae</taxon>
        <taxon>Cerrena</taxon>
    </lineage>
</organism>
<keyword evidence="2" id="KW-1185">Reference proteome</keyword>
<sequence length="156" mass="16952">MEPLAVPEIITFHSVARTDIPGVPTHGLNKVVDDSATPLQNLEGTGITLCFLMAGYPGDLPTVRIANVQKLTRQELFDRASAILSRWCLLAKNGSCGLQSLPLWLPEPPNRISVSPLSNLHLSNRTYLRALSCLLLAKCRSLTSAKTHPSNLLTIS</sequence>
<dbReference type="EMBL" id="JASBNA010000020">
    <property type="protein sequence ID" value="KAK7685439.1"/>
    <property type="molecule type" value="Genomic_DNA"/>
</dbReference>
<evidence type="ECO:0000313" key="2">
    <source>
        <dbReference type="Proteomes" id="UP001385951"/>
    </source>
</evidence>